<accession>A0A0F9FEW7</accession>
<name>A0A0F9FEW7_9ZZZZ</name>
<dbReference type="EMBL" id="LAZR01023888">
    <property type="protein sequence ID" value="KKL76976.1"/>
    <property type="molecule type" value="Genomic_DNA"/>
</dbReference>
<organism evidence="1">
    <name type="scientific">marine sediment metagenome</name>
    <dbReference type="NCBI Taxonomy" id="412755"/>
    <lineage>
        <taxon>unclassified sequences</taxon>
        <taxon>metagenomes</taxon>
        <taxon>ecological metagenomes</taxon>
    </lineage>
</organism>
<sequence length="64" mass="7314">MKELKPCKDCNEIPELYHNLGNDELWFVGCDNIGACPTVPVLEDGFQTEIETIKAWNKLMEDQS</sequence>
<reference evidence="1" key="1">
    <citation type="journal article" date="2015" name="Nature">
        <title>Complex archaea that bridge the gap between prokaryotes and eukaryotes.</title>
        <authorList>
            <person name="Spang A."/>
            <person name="Saw J.H."/>
            <person name="Jorgensen S.L."/>
            <person name="Zaremba-Niedzwiedzka K."/>
            <person name="Martijn J."/>
            <person name="Lind A.E."/>
            <person name="van Eijk R."/>
            <person name="Schleper C."/>
            <person name="Guy L."/>
            <person name="Ettema T.J."/>
        </authorList>
    </citation>
    <scope>NUCLEOTIDE SEQUENCE</scope>
</reference>
<proteinExistence type="predicted"/>
<evidence type="ECO:0000313" key="1">
    <source>
        <dbReference type="EMBL" id="KKL76976.1"/>
    </source>
</evidence>
<gene>
    <name evidence="1" type="ORF">LCGC14_2039510</name>
</gene>
<dbReference type="AlphaFoldDB" id="A0A0F9FEW7"/>
<protein>
    <submittedName>
        <fullName evidence="1">Uncharacterized protein</fullName>
    </submittedName>
</protein>
<comment type="caution">
    <text evidence="1">The sequence shown here is derived from an EMBL/GenBank/DDBJ whole genome shotgun (WGS) entry which is preliminary data.</text>
</comment>